<comment type="pathway">
    <text evidence="1 9">Cell wall biogenesis; peptidoglycan biosynthesis.</text>
</comment>
<evidence type="ECO:0000256" key="3">
    <source>
        <dbReference type="ARBA" id="ARBA00022676"/>
    </source>
</evidence>
<sequence>MRAGVGAALALLLVGGSAQAQTAGQYGGGFIEFLMTGGGPAPAYRGGPRVPDDGVLPGHSAAYGYGGPGAPRYAAADPADPYRPMPEPRRTRMAALPPDMAGEERIARAPDARFARQVVAFEGRQRPGTIVIDTEAKFLYLVQSGGQAIRYGIGVGRPGFVWTGTKTISQKREWPDWTPPAEMILRRPDLPRHMAGGPENPLGARALYLGSSLYRIHGTNEPHTIGQNVSSGCIRMMNEDVIDLYERTPVGTRVEVL</sequence>
<evidence type="ECO:0000259" key="11">
    <source>
        <dbReference type="PROSITE" id="PS52029"/>
    </source>
</evidence>
<feature type="signal peptide" evidence="10">
    <location>
        <begin position="1"/>
        <end position="20"/>
    </location>
</feature>
<evidence type="ECO:0000256" key="1">
    <source>
        <dbReference type="ARBA" id="ARBA00004752"/>
    </source>
</evidence>
<keyword evidence="13" id="KW-1185">Reference proteome</keyword>
<feature type="active site" description="Nucleophile" evidence="9">
    <location>
        <position position="233"/>
    </location>
</feature>
<evidence type="ECO:0000256" key="5">
    <source>
        <dbReference type="ARBA" id="ARBA00022801"/>
    </source>
</evidence>
<gene>
    <name evidence="12" type="ORF">LKMONMHP_3473</name>
</gene>
<dbReference type="PROSITE" id="PS52029">
    <property type="entry name" value="LD_TPASE"/>
    <property type="match status" value="1"/>
</dbReference>
<dbReference type="SUPFAM" id="SSF141523">
    <property type="entry name" value="L,D-transpeptidase catalytic domain-like"/>
    <property type="match status" value="1"/>
</dbReference>
<evidence type="ECO:0000256" key="9">
    <source>
        <dbReference type="PROSITE-ProRule" id="PRU01373"/>
    </source>
</evidence>
<keyword evidence="5" id="KW-0378">Hydrolase</keyword>
<evidence type="ECO:0000256" key="4">
    <source>
        <dbReference type="ARBA" id="ARBA00022679"/>
    </source>
</evidence>
<dbReference type="Pfam" id="PF03734">
    <property type="entry name" value="YkuD"/>
    <property type="match status" value="1"/>
</dbReference>
<protein>
    <recommendedName>
        <fullName evidence="11">L,D-TPase catalytic domain-containing protein</fullName>
    </recommendedName>
</protein>
<keyword evidence="8 9" id="KW-0961">Cell wall biogenesis/degradation</keyword>
<dbReference type="CDD" id="cd16913">
    <property type="entry name" value="YkuD_like"/>
    <property type="match status" value="1"/>
</dbReference>
<dbReference type="EMBL" id="BPQV01000011">
    <property type="protein sequence ID" value="GJE28600.1"/>
    <property type="molecule type" value="Genomic_DNA"/>
</dbReference>
<evidence type="ECO:0000313" key="12">
    <source>
        <dbReference type="EMBL" id="GJE28600.1"/>
    </source>
</evidence>
<keyword evidence="6 9" id="KW-0133">Cell shape</keyword>
<reference evidence="12" key="1">
    <citation type="journal article" date="2021" name="Front. Microbiol.">
        <title>Comprehensive Comparative Genomics and Phenotyping of Methylobacterium Species.</title>
        <authorList>
            <person name="Alessa O."/>
            <person name="Ogura Y."/>
            <person name="Fujitani Y."/>
            <person name="Takami H."/>
            <person name="Hayashi T."/>
            <person name="Sahin N."/>
            <person name="Tani A."/>
        </authorList>
    </citation>
    <scope>NUCLEOTIDE SEQUENCE</scope>
    <source>
        <strain evidence="12">NBRC 15689</strain>
    </source>
</reference>
<accession>A0ABQ4TER2</accession>
<feature type="domain" description="L,D-TPase catalytic" evidence="11">
    <location>
        <begin position="128"/>
        <end position="257"/>
    </location>
</feature>
<dbReference type="Gene3D" id="2.40.440.10">
    <property type="entry name" value="L,D-transpeptidase catalytic domain-like"/>
    <property type="match status" value="1"/>
</dbReference>
<dbReference type="PANTHER" id="PTHR30582:SF24">
    <property type="entry name" value="L,D-TRANSPEPTIDASE ERFK_SRFK-RELATED"/>
    <property type="match status" value="1"/>
</dbReference>
<evidence type="ECO:0000256" key="10">
    <source>
        <dbReference type="SAM" id="SignalP"/>
    </source>
</evidence>
<dbReference type="InterPro" id="IPR005490">
    <property type="entry name" value="LD_TPept_cat_dom"/>
</dbReference>
<feature type="chain" id="PRO_5046299018" description="L,D-TPase catalytic domain-containing protein" evidence="10">
    <location>
        <begin position="21"/>
        <end position="257"/>
    </location>
</feature>
<evidence type="ECO:0000313" key="13">
    <source>
        <dbReference type="Proteomes" id="UP001055156"/>
    </source>
</evidence>
<dbReference type="RefSeq" id="WP_238312550.1">
    <property type="nucleotide sequence ID" value="NZ_BPQV01000011.1"/>
</dbReference>
<reference evidence="12" key="2">
    <citation type="submission" date="2021-08" db="EMBL/GenBank/DDBJ databases">
        <authorList>
            <person name="Tani A."/>
            <person name="Ola A."/>
            <person name="Ogura Y."/>
            <person name="Katsura K."/>
            <person name="Hayashi T."/>
        </authorList>
    </citation>
    <scope>NUCLEOTIDE SEQUENCE</scope>
    <source>
        <strain evidence="12">NBRC 15689</strain>
    </source>
</reference>
<keyword evidence="7 9" id="KW-0573">Peptidoglycan synthesis</keyword>
<comment type="similarity">
    <text evidence="2">Belongs to the YkuD family.</text>
</comment>
<keyword evidence="10" id="KW-0732">Signal</keyword>
<dbReference type="Proteomes" id="UP001055156">
    <property type="component" value="Unassembled WGS sequence"/>
</dbReference>
<evidence type="ECO:0000256" key="2">
    <source>
        <dbReference type="ARBA" id="ARBA00005992"/>
    </source>
</evidence>
<keyword evidence="3" id="KW-0328">Glycosyltransferase</keyword>
<evidence type="ECO:0000256" key="6">
    <source>
        <dbReference type="ARBA" id="ARBA00022960"/>
    </source>
</evidence>
<organism evidence="12 13">
    <name type="scientific">Methylobacterium organophilum</name>
    <dbReference type="NCBI Taxonomy" id="410"/>
    <lineage>
        <taxon>Bacteria</taxon>
        <taxon>Pseudomonadati</taxon>
        <taxon>Pseudomonadota</taxon>
        <taxon>Alphaproteobacteria</taxon>
        <taxon>Hyphomicrobiales</taxon>
        <taxon>Methylobacteriaceae</taxon>
        <taxon>Methylobacterium</taxon>
    </lineage>
</organism>
<name>A0ABQ4TER2_METOR</name>
<comment type="caution">
    <text evidence="12">The sequence shown here is derived from an EMBL/GenBank/DDBJ whole genome shotgun (WGS) entry which is preliminary data.</text>
</comment>
<proteinExistence type="inferred from homology"/>
<dbReference type="PANTHER" id="PTHR30582">
    <property type="entry name" value="L,D-TRANSPEPTIDASE"/>
    <property type="match status" value="1"/>
</dbReference>
<feature type="active site" description="Proton donor/acceptor" evidence="9">
    <location>
        <position position="217"/>
    </location>
</feature>
<evidence type="ECO:0000256" key="8">
    <source>
        <dbReference type="ARBA" id="ARBA00023316"/>
    </source>
</evidence>
<keyword evidence="4" id="KW-0808">Transferase</keyword>
<dbReference type="InterPro" id="IPR050979">
    <property type="entry name" value="LD-transpeptidase"/>
</dbReference>
<evidence type="ECO:0000256" key="7">
    <source>
        <dbReference type="ARBA" id="ARBA00022984"/>
    </source>
</evidence>
<dbReference type="InterPro" id="IPR038063">
    <property type="entry name" value="Transpep_catalytic_dom"/>
</dbReference>